<keyword evidence="1" id="KW-0472">Membrane</keyword>
<keyword evidence="1" id="KW-1133">Transmembrane helix</keyword>
<protein>
    <submittedName>
        <fullName evidence="2">847_t:CDS:1</fullName>
    </submittedName>
</protein>
<keyword evidence="3" id="KW-1185">Reference proteome</keyword>
<name>A0A9N8VY89_9GLOM</name>
<dbReference type="EMBL" id="CAJVPQ010000323">
    <property type="protein sequence ID" value="CAG8470580.1"/>
    <property type="molecule type" value="Genomic_DNA"/>
</dbReference>
<evidence type="ECO:0000313" key="3">
    <source>
        <dbReference type="Proteomes" id="UP000789570"/>
    </source>
</evidence>
<sequence length="231" mass="25840">MNLKRGDGNKPVSLDDKFDRKRFVKKSSNFAKMRLNYPPPHQTKSLLARLPDEAFDSETVTLLPTMQPNNKHENRTTLGISILTCFIVMLTLIIIAMCLGFYIKRKNKTPAAAFKKGHRKDPSPISAILSGSIIDTRIQEIRTESQRTSTSSILIEVMTDTLSNIIKNQGGKIEIPSNNNSNISARPELIRVKSLDHSDEVDNDSKSGNDFTNSIKNIFGKRFSTSQDTSV</sequence>
<feature type="transmembrane region" description="Helical" evidence="1">
    <location>
        <begin position="78"/>
        <end position="103"/>
    </location>
</feature>
<dbReference type="Proteomes" id="UP000789570">
    <property type="component" value="Unassembled WGS sequence"/>
</dbReference>
<keyword evidence="1" id="KW-0812">Transmembrane</keyword>
<evidence type="ECO:0000313" key="2">
    <source>
        <dbReference type="EMBL" id="CAG8470580.1"/>
    </source>
</evidence>
<comment type="caution">
    <text evidence="2">The sequence shown here is derived from an EMBL/GenBank/DDBJ whole genome shotgun (WGS) entry which is preliminary data.</text>
</comment>
<dbReference type="AlphaFoldDB" id="A0A9N8VY89"/>
<dbReference type="OrthoDB" id="2361388at2759"/>
<reference evidence="2" key="1">
    <citation type="submission" date="2021-06" db="EMBL/GenBank/DDBJ databases">
        <authorList>
            <person name="Kallberg Y."/>
            <person name="Tangrot J."/>
            <person name="Rosling A."/>
        </authorList>
    </citation>
    <scope>NUCLEOTIDE SEQUENCE</scope>
    <source>
        <strain evidence="2">UK204</strain>
    </source>
</reference>
<proteinExistence type="predicted"/>
<organism evidence="2 3">
    <name type="scientific">Funneliformis caledonium</name>
    <dbReference type="NCBI Taxonomy" id="1117310"/>
    <lineage>
        <taxon>Eukaryota</taxon>
        <taxon>Fungi</taxon>
        <taxon>Fungi incertae sedis</taxon>
        <taxon>Mucoromycota</taxon>
        <taxon>Glomeromycotina</taxon>
        <taxon>Glomeromycetes</taxon>
        <taxon>Glomerales</taxon>
        <taxon>Glomeraceae</taxon>
        <taxon>Funneliformis</taxon>
    </lineage>
</organism>
<evidence type="ECO:0000256" key="1">
    <source>
        <dbReference type="SAM" id="Phobius"/>
    </source>
</evidence>
<accession>A0A9N8VY89</accession>
<gene>
    <name evidence="2" type="ORF">FCALED_LOCUS2201</name>
</gene>